<comment type="caution">
    <text evidence="3">The sequence shown here is derived from an EMBL/GenBank/DDBJ whole genome shotgun (WGS) entry which is preliminary data.</text>
</comment>
<dbReference type="RefSeq" id="WP_136928686.1">
    <property type="nucleotide sequence ID" value="NZ_SSMQ01000008.1"/>
</dbReference>
<evidence type="ECO:0000256" key="2">
    <source>
        <dbReference type="SAM" id="SignalP"/>
    </source>
</evidence>
<dbReference type="Proteomes" id="UP000309215">
    <property type="component" value="Unassembled WGS sequence"/>
</dbReference>
<reference evidence="3 4" key="1">
    <citation type="submission" date="2019-04" db="EMBL/GenBank/DDBJ databases">
        <authorList>
            <person name="Li Y."/>
            <person name="Wang J."/>
        </authorList>
    </citation>
    <scope>NUCLEOTIDE SEQUENCE [LARGE SCALE GENOMIC DNA]</scope>
    <source>
        <strain evidence="3 4">DSM 14668</strain>
    </source>
</reference>
<proteinExistence type="predicted"/>
<name>A0A4U1JFL7_9BACT</name>
<gene>
    <name evidence="3" type="ORF">E8A74_09750</name>
</gene>
<dbReference type="EMBL" id="SSMQ01000008">
    <property type="protein sequence ID" value="TKD09887.1"/>
    <property type="molecule type" value="Genomic_DNA"/>
</dbReference>
<accession>A0A4U1JFL7</accession>
<evidence type="ECO:0000313" key="3">
    <source>
        <dbReference type="EMBL" id="TKD09887.1"/>
    </source>
</evidence>
<feature type="compositionally biased region" description="Low complexity" evidence="1">
    <location>
        <begin position="84"/>
        <end position="93"/>
    </location>
</feature>
<feature type="region of interest" description="Disordered" evidence="1">
    <location>
        <begin position="84"/>
        <end position="110"/>
    </location>
</feature>
<feature type="signal peptide" evidence="2">
    <location>
        <begin position="1"/>
        <end position="32"/>
    </location>
</feature>
<evidence type="ECO:0008006" key="5">
    <source>
        <dbReference type="Google" id="ProtNLM"/>
    </source>
</evidence>
<evidence type="ECO:0000256" key="1">
    <source>
        <dbReference type="SAM" id="MobiDB-lite"/>
    </source>
</evidence>
<dbReference type="AlphaFoldDB" id="A0A4U1JFL7"/>
<evidence type="ECO:0000313" key="4">
    <source>
        <dbReference type="Proteomes" id="UP000309215"/>
    </source>
</evidence>
<sequence>MRAPISQDKPSLPRRLSGVLLAVAALVGPASAAADEVGPLEESCYNKAAGDACADPAGAAGTCTGVKDLRGRELLRCVVGAKAPAPQTTEAKTPTPPAPETKTAGPQPSAATVTVAEKKGCSVAAVGSSNEGAPLGITVALAALAFCRAKRRARPAG</sequence>
<feature type="chain" id="PRO_5020896282" description="MYXO-CTERM sorting domain-containing protein" evidence="2">
    <location>
        <begin position="33"/>
        <end position="157"/>
    </location>
</feature>
<keyword evidence="4" id="KW-1185">Reference proteome</keyword>
<protein>
    <recommendedName>
        <fullName evidence="5">MYXO-CTERM sorting domain-containing protein</fullName>
    </recommendedName>
</protein>
<keyword evidence="2" id="KW-0732">Signal</keyword>
<organism evidence="3 4">
    <name type="scientific">Polyangium fumosum</name>
    <dbReference type="NCBI Taxonomy" id="889272"/>
    <lineage>
        <taxon>Bacteria</taxon>
        <taxon>Pseudomonadati</taxon>
        <taxon>Myxococcota</taxon>
        <taxon>Polyangia</taxon>
        <taxon>Polyangiales</taxon>
        <taxon>Polyangiaceae</taxon>
        <taxon>Polyangium</taxon>
    </lineage>
</organism>